<accession>A0ABS8VSR2</accession>
<keyword evidence="3" id="KW-1185">Reference proteome</keyword>
<name>A0ABS8VSR2_9PROT</name>
<protein>
    <submittedName>
        <fullName evidence="2">Glutathione S-transferase family protein</fullName>
    </submittedName>
</protein>
<dbReference type="SUPFAM" id="SSF47616">
    <property type="entry name" value="GST C-terminal domain-like"/>
    <property type="match status" value="1"/>
</dbReference>
<dbReference type="CDD" id="cd03194">
    <property type="entry name" value="GST_C_3"/>
    <property type="match status" value="1"/>
</dbReference>
<dbReference type="InterPro" id="IPR036249">
    <property type="entry name" value="Thioredoxin-like_sf"/>
</dbReference>
<dbReference type="InterPro" id="IPR036282">
    <property type="entry name" value="Glutathione-S-Trfase_C_sf"/>
</dbReference>
<dbReference type="CDD" id="cd03043">
    <property type="entry name" value="GST_N_1"/>
    <property type="match status" value="1"/>
</dbReference>
<comment type="caution">
    <text evidence="2">The sequence shown here is derived from an EMBL/GenBank/DDBJ whole genome shotgun (WGS) entry which is preliminary data.</text>
</comment>
<evidence type="ECO:0000313" key="3">
    <source>
        <dbReference type="Proteomes" id="UP001521074"/>
    </source>
</evidence>
<dbReference type="InterPro" id="IPR004045">
    <property type="entry name" value="Glutathione_S-Trfase_N"/>
</dbReference>
<gene>
    <name evidence="2" type="ORF">LWC05_03945</name>
</gene>
<reference evidence="2 3" key="1">
    <citation type="submission" date="2021-12" db="EMBL/GenBank/DDBJ databases">
        <title>Genome sequence of Acetobacter sicerae DmPark20a_162.</title>
        <authorList>
            <person name="Chaston J.M."/>
        </authorList>
    </citation>
    <scope>NUCLEOTIDE SEQUENCE [LARGE SCALE GENOMIC DNA]</scope>
    <source>
        <strain evidence="2 3">DmPark20a_162</strain>
    </source>
</reference>
<evidence type="ECO:0000313" key="2">
    <source>
        <dbReference type="EMBL" id="MCE0743043.1"/>
    </source>
</evidence>
<dbReference type="EMBL" id="JAJSOJ010000013">
    <property type="protein sequence ID" value="MCE0743043.1"/>
    <property type="molecule type" value="Genomic_DNA"/>
</dbReference>
<dbReference type="Pfam" id="PF13409">
    <property type="entry name" value="GST_N_2"/>
    <property type="match status" value="1"/>
</dbReference>
<evidence type="ECO:0000259" key="1">
    <source>
        <dbReference type="PROSITE" id="PS50404"/>
    </source>
</evidence>
<dbReference type="PROSITE" id="PS50404">
    <property type="entry name" value="GST_NTER"/>
    <property type="match status" value="1"/>
</dbReference>
<proteinExistence type="predicted"/>
<sequence>MSEGRLVIGTKRYSSWSLRGWLPVRLAGLNVSEEVIPLRQPDSSARIAQVSPNGKVPFLEHHNVKIWDSLAIAEYCAELEPKLWPENQDARAMARSISAEMHSGFQGVRSAMPMNLGRIQRQLKEPLSDTITKDIVRIDSIWTEARRNFGGSGGYLFGHHFTNADIAFAPIVARFLSYDVNVSDVSRAYIESVRKHPLMERWYEEADREPEEWLVDAFETIE</sequence>
<dbReference type="SUPFAM" id="SSF52833">
    <property type="entry name" value="Thioredoxin-like"/>
    <property type="match status" value="1"/>
</dbReference>
<dbReference type="Proteomes" id="UP001521074">
    <property type="component" value="Unassembled WGS sequence"/>
</dbReference>
<dbReference type="SFLD" id="SFLDS00019">
    <property type="entry name" value="Glutathione_Transferase_(cytos"/>
    <property type="match status" value="1"/>
</dbReference>
<feature type="domain" description="GST N-terminal" evidence="1">
    <location>
        <begin position="4"/>
        <end position="84"/>
    </location>
</feature>
<organism evidence="2 3">
    <name type="scientific">Acetobacter sicerae</name>
    <dbReference type="NCBI Taxonomy" id="85325"/>
    <lineage>
        <taxon>Bacteria</taxon>
        <taxon>Pseudomonadati</taxon>
        <taxon>Pseudomonadota</taxon>
        <taxon>Alphaproteobacteria</taxon>
        <taxon>Acetobacterales</taxon>
        <taxon>Acetobacteraceae</taxon>
        <taxon>Acetobacter</taxon>
    </lineage>
</organism>
<dbReference type="PANTHER" id="PTHR42673">
    <property type="entry name" value="MALEYLACETOACETATE ISOMERASE"/>
    <property type="match status" value="1"/>
</dbReference>
<dbReference type="Pfam" id="PF13410">
    <property type="entry name" value="GST_C_2"/>
    <property type="match status" value="1"/>
</dbReference>
<dbReference type="InterPro" id="IPR040079">
    <property type="entry name" value="Glutathione_S-Trfase"/>
</dbReference>
<dbReference type="PANTHER" id="PTHR42673:SF4">
    <property type="entry name" value="MALEYLACETOACETATE ISOMERASE"/>
    <property type="match status" value="1"/>
</dbReference>
<dbReference type="Gene3D" id="3.40.30.10">
    <property type="entry name" value="Glutaredoxin"/>
    <property type="match status" value="1"/>
</dbReference>
<dbReference type="RefSeq" id="WP_232876611.1">
    <property type="nucleotide sequence ID" value="NZ_JAJSOJ010000013.1"/>
</dbReference>
<dbReference type="Gene3D" id="1.20.1050.10">
    <property type="match status" value="1"/>
</dbReference>